<keyword evidence="4 9" id="KW-0067">ATP-binding</keyword>
<dbReference type="Pfam" id="PF00225">
    <property type="entry name" value="Kinesin"/>
    <property type="match status" value="1"/>
</dbReference>
<feature type="region of interest" description="Disordered" evidence="11">
    <location>
        <begin position="858"/>
        <end position="883"/>
    </location>
</feature>
<dbReference type="GO" id="GO:0005874">
    <property type="term" value="C:microtubule"/>
    <property type="evidence" value="ECO:0007669"/>
    <property type="project" value="UniProtKB-KW"/>
</dbReference>
<dbReference type="GO" id="GO:0005524">
    <property type="term" value="F:ATP binding"/>
    <property type="evidence" value="ECO:0007669"/>
    <property type="project" value="UniProtKB-UniRule"/>
</dbReference>
<dbReference type="Gene3D" id="3.40.850.10">
    <property type="entry name" value="Kinesin motor domain"/>
    <property type="match status" value="1"/>
</dbReference>
<keyword evidence="14" id="KW-1185">Reference proteome</keyword>
<gene>
    <name evidence="13" type="ORF">HZH66_009450</name>
</gene>
<keyword evidence="7" id="KW-0206">Cytoskeleton</keyword>
<evidence type="ECO:0000256" key="4">
    <source>
        <dbReference type="ARBA" id="ARBA00022840"/>
    </source>
</evidence>
<dbReference type="CDD" id="cd01370">
    <property type="entry name" value="KISc_KIP3_like"/>
    <property type="match status" value="1"/>
</dbReference>
<accession>A0A834JN19</accession>
<dbReference type="PANTHER" id="PTHR47968">
    <property type="entry name" value="CENTROMERE PROTEIN E"/>
    <property type="match status" value="1"/>
</dbReference>
<dbReference type="EMBL" id="JACSEA010000010">
    <property type="protein sequence ID" value="KAF7390970.1"/>
    <property type="molecule type" value="Genomic_DNA"/>
</dbReference>
<feature type="binding site" evidence="9">
    <location>
        <begin position="154"/>
        <end position="161"/>
    </location>
    <ligand>
        <name>ATP</name>
        <dbReference type="ChEBI" id="CHEBI:30616"/>
    </ligand>
</feature>
<evidence type="ECO:0000256" key="6">
    <source>
        <dbReference type="ARBA" id="ARBA00023175"/>
    </source>
</evidence>
<keyword evidence="5 10" id="KW-0175">Coiled coil</keyword>
<dbReference type="GO" id="GO:0008017">
    <property type="term" value="F:microtubule binding"/>
    <property type="evidence" value="ECO:0007669"/>
    <property type="project" value="InterPro"/>
</dbReference>
<name>A0A834JN19_VESVU</name>
<evidence type="ECO:0000256" key="9">
    <source>
        <dbReference type="PROSITE-ProRule" id="PRU00283"/>
    </source>
</evidence>
<dbReference type="PRINTS" id="PR00380">
    <property type="entry name" value="KINESINHEAVY"/>
</dbReference>
<dbReference type="Proteomes" id="UP000614350">
    <property type="component" value="Unassembled WGS sequence"/>
</dbReference>
<dbReference type="GO" id="GO:0007018">
    <property type="term" value="P:microtubule-based movement"/>
    <property type="evidence" value="ECO:0007669"/>
    <property type="project" value="InterPro"/>
</dbReference>
<dbReference type="PANTHER" id="PTHR47968:SF65">
    <property type="entry name" value="KINESIN MOTOR DOMAIN-CONTAINING PROTEIN"/>
    <property type="match status" value="1"/>
</dbReference>
<proteinExistence type="inferred from homology"/>
<dbReference type="AlphaFoldDB" id="A0A834JN19"/>
<keyword evidence="2" id="KW-0493">Microtubule</keyword>
<evidence type="ECO:0000256" key="8">
    <source>
        <dbReference type="ARBA" id="ARBA00060769"/>
    </source>
</evidence>
<comment type="caution">
    <text evidence="13">The sequence shown here is derived from an EMBL/GenBank/DDBJ whole genome shotgun (WGS) entry which is preliminary data.</text>
</comment>
<evidence type="ECO:0000256" key="3">
    <source>
        <dbReference type="ARBA" id="ARBA00022741"/>
    </source>
</evidence>
<evidence type="ECO:0000313" key="14">
    <source>
        <dbReference type="Proteomes" id="UP000614350"/>
    </source>
</evidence>
<dbReference type="InterPro" id="IPR027417">
    <property type="entry name" value="P-loop_NTPase"/>
</dbReference>
<comment type="similarity">
    <text evidence="8">Belongs to the TRAFAC class myosin-kinesin ATPase superfamily. Kinesin family. KIN-8 subfamily.</text>
</comment>
<dbReference type="InterPro" id="IPR001752">
    <property type="entry name" value="Kinesin_motor_dom"/>
</dbReference>
<keyword evidence="6 9" id="KW-0505">Motor protein</keyword>
<evidence type="ECO:0000256" key="11">
    <source>
        <dbReference type="SAM" id="MobiDB-lite"/>
    </source>
</evidence>
<evidence type="ECO:0000256" key="1">
    <source>
        <dbReference type="ARBA" id="ARBA00004245"/>
    </source>
</evidence>
<dbReference type="SMART" id="SM00129">
    <property type="entry name" value="KISc"/>
    <property type="match status" value="1"/>
</dbReference>
<evidence type="ECO:0000256" key="2">
    <source>
        <dbReference type="ARBA" id="ARBA00022701"/>
    </source>
</evidence>
<keyword evidence="7" id="KW-0963">Cytoplasm</keyword>
<sequence>MVYNKKDQTKAFSPNKVRKFVKKRLSGNVSKASTSVSVAPSSQNKSKSETNIKVIVRVRPHNVNELQLNSKTIVNILDDKMLIFDPKEKENPFYYQGVVQKGRDLLKKQNKELQFIFDKIFGDSSTNNDIFEGTTKDLISSLLNGYNCSVFAYGATGAGKTHTMLGSTNDPGITYRTVAELFSQIESQSRHYEFNLGVSYLEIYNENVQDLLHKSEQLHLREDSRCEVIVAGLKIIPIQNAEELLSLLAKGNKNRTQHPTDANQESSRSHAVFQVYIQITNKLNGQIRHVKLSMIDLAGSERASATGCKGARFKEGANINKSLLALGNCINNLADGVRHIPYRDSKLTRLLKDSLGGNCQTVMIANISPSNINYEDTYNTLRYANRAKKIKTCIKKNIVSCEMYISGYIKIVEEQKKEINFLKQQLVAYESGLVQIPPESKETKVIEKIDDNLSEISNKLLDLFNKKKSLSDKMLSLESADKILCCRMHYKKVADQRLHNLTAAVNVLSPEEQNASGKTRVNKSLDYFKRQRSSLKTQMEGIWKELCAVEEEMQKINAEILFKNINEKLADVNSTKVQEIDKCIMQQQYEHVKKIASLQQCELHSMCSIIKLISPTLQSYYSMMCGYGIMTKDMKEEFKQLIKSLEGVRNIKWSDSEMIDEEKDFYSLSCLSVPQLKDPLNNQVPIFTESVICEGEQTGQSTQDVLSTTFNLNPCETENTVEVLNTTITLDEKNETISMLNTEQNSIQNINKNDLSNSSPLQNKAKKHVLSDRNHTNNKMPSKQFKKLSQKQKIFSHMVGSPGKENKHTQKQHSVMSAKSIAILNNLKVDKIKASPCVFKEPSKITSGDVPLKLVRTKERRGLGSTHPYQKPRQKCTSTPPKT</sequence>
<evidence type="ECO:0000256" key="10">
    <source>
        <dbReference type="SAM" id="Coils"/>
    </source>
</evidence>
<dbReference type="FunFam" id="3.40.850.10:FF:000054">
    <property type="entry name" value="Kinesin-like protein"/>
    <property type="match status" value="1"/>
</dbReference>
<dbReference type="GO" id="GO:0003777">
    <property type="term" value="F:microtubule motor activity"/>
    <property type="evidence" value="ECO:0007669"/>
    <property type="project" value="InterPro"/>
</dbReference>
<dbReference type="InterPro" id="IPR036961">
    <property type="entry name" value="Kinesin_motor_dom_sf"/>
</dbReference>
<evidence type="ECO:0000313" key="13">
    <source>
        <dbReference type="EMBL" id="KAF7390970.1"/>
    </source>
</evidence>
<comment type="subcellular location">
    <subcellularLocation>
        <location evidence="1">Cytoplasm</location>
        <location evidence="1">Cytoskeleton</location>
    </subcellularLocation>
</comment>
<feature type="coiled-coil region" evidence="10">
    <location>
        <begin position="405"/>
        <end position="432"/>
    </location>
</feature>
<organism evidence="13 14">
    <name type="scientific">Vespula vulgaris</name>
    <name type="common">Yellow jacket</name>
    <name type="synonym">Wasp</name>
    <dbReference type="NCBI Taxonomy" id="7454"/>
    <lineage>
        <taxon>Eukaryota</taxon>
        <taxon>Metazoa</taxon>
        <taxon>Ecdysozoa</taxon>
        <taxon>Arthropoda</taxon>
        <taxon>Hexapoda</taxon>
        <taxon>Insecta</taxon>
        <taxon>Pterygota</taxon>
        <taxon>Neoptera</taxon>
        <taxon>Endopterygota</taxon>
        <taxon>Hymenoptera</taxon>
        <taxon>Apocrita</taxon>
        <taxon>Aculeata</taxon>
        <taxon>Vespoidea</taxon>
        <taxon>Vespidae</taxon>
        <taxon>Vespinae</taxon>
        <taxon>Vespula</taxon>
    </lineage>
</organism>
<dbReference type="InterPro" id="IPR027640">
    <property type="entry name" value="Kinesin-like_fam"/>
</dbReference>
<dbReference type="PROSITE" id="PS50067">
    <property type="entry name" value="KINESIN_MOTOR_2"/>
    <property type="match status" value="1"/>
</dbReference>
<feature type="domain" description="Kinesin motor" evidence="12">
    <location>
        <begin position="51"/>
        <end position="390"/>
    </location>
</feature>
<protein>
    <recommendedName>
        <fullName evidence="12">Kinesin motor domain-containing protein</fullName>
    </recommendedName>
</protein>
<evidence type="ECO:0000259" key="12">
    <source>
        <dbReference type="PROSITE" id="PS50067"/>
    </source>
</evidence>
<keyword evidence="3 9" id="KW-0547">Nucleotide-binding</keyword>
<dbReference type="SUPFAM" id="SSF52540">
    <property type="entry name" value="P-loop containing nucleoside triphosphate hydrolases"/>
    <property type="match status" value="1"/>
</dbReference>
<evidence type="ECO:0000256" key="5">
    <source>
        <dbReference type="ARBA" id="ARBA00023054"/>
    </source>
</evidence>
<evidence type="ECO:0000256" key="7">
    <source>
        <dbReference type="ARBA" id="ARBA00023212"/>
    </source>
</evidence>
<reference evidence="13" key="1">
    <citation type="journal article" date="2020" name="G3 (Bethesda)">
        <title>High-Quality Assemblies for Three Invasive Social Wasps from the &lt;i&gt;Vespula&lt;/i&gt; Genus.</title>
        <authorList>
            <person name="Harrop T.W.R."/>
            <person name="Guhlin J."/>
            <person name="McLaughlin G.M."/>
            <person name="Permina E."/>
            <person name="Stockwell P."/>
            <person name="Gilligan J."/>
            <person name="Le Lec M.F."/>
            <person name="Gruber M.A.M."/>
            <person name="Quinn O."/>
            <person name="Lovegrove M."/>
            <person name="Duncan E.J."/>
            <person name="Remnant E.J."/>
            <person name="Van Eeckhoven J."/>
            <person name="Graham B."/>
            <person name="Knapp R.A."/>
            <person name="Langford K.W."/>
            <person name="Kronenberg Z."/>
            <person name="Press M.O."/>
            <person name="Eacker S.M."/>
            <person name="Wilson-Rankin E.E."/>
            <person name="Purcell J."/>
            <person name="Lester P.J."/>
            <person name="Dearden P.K."/>
        </authorList>
    </citation>
    <scope>NUCLEOTIDE SEQUENCE</scope>
    <source>
        <strain evidence="13">Marl-1</strain>
    </source>
</reference>